<organism evidence="2 3">
    <name type="scientific">Catenulispora subtropica</name>
    <dbReference type="NCBI Taxonomy" id="450798"/>
    <lineage>
        <taxon>Bacteria</taxon>
        <taxon>Bacillati</taxon>
        <taxon>Actinomycetota</taxon>
        <taxon>Actinomycetes</taxon>
        <taxon>Catenulisporales</taxon>
        <taxon>Catenulisporaceae</taxon>
        <taxon>Catenulispora</taxon>
    </lineage>
</organism>
<feature type="transmembrane region" description="Helical" evidence="1">
    <location>
        <begin position="21"/>
        <end position="40"/>
    </location>
</feature>
<proteinExistence type="predicted"/>
<feature type="transmembrane region" description="Helical" evidence="1">
    <location>
        <begin position="46"/>
        <end position="64"/>
    </location>
</feature>
<keyword evidence="3" id="KW-1185">Reference proteome</keyword>
<protein>
    <submittedName>
        <fullName evidence="2">Uncharacterized protein</fullName>
    </submittedName>
</protein>
<keyword evidence="1" id="KW-1133">Transmembrane helix</keyword>
<accession>A0ABP5C846</accession>
<keyword evidence="1" id="KW-0812">Transmembrane</keyword>
<dbReference type="RefSeq" id="WP_344656159.1">
    <property type="nucleotide sequence ID" value="NZ_BAAAQM010000005.1"/>
</dbReference>
<evidence type="ECO:0000313" key="2">
    <source>
        <dbReference type="EMBL" id="GAA1959434.1"/>
    </source>
</evidence>
<evidence type="ECO:0000313" key="3">
    <source>
        <dbReference type="Proteomes" id="UP001499854"/>
    </source>
</evidence>
<name>A0ABP5C846_9ACTN</name>
<reference evidence="3" key="1">
    <citation type="journal article" date="2019" name="Int. J. Syst. Evol. Microbiol.">
        <title>The Global Catalogue of Microorganisms (GCM) 10K type strain sequencing project: providing services to taxonomists for standard genome sequencing and annotation.</title>
        <authorList>
            <consortium name="The Broad Institute Genomics Platform"/>
            <consortium name="The Broad Institute Genome Sequencing Center for Infectious Disease"/>
            <person name="Wu L."/>
            <person name="Ma J."/>
        </authorList>
    </citation>
    <scope>NUCLEOTIDE SEQUENCE [LARGE SCALE GENOMIC DNA]</scope>
    <source>
        <strain evidence="3">JCM 16013</strain>
    </source>
</reference>
<dbReference type="Proteomes" id="UP001499854">
    <property type="component" value="Unassembled WGS sequence"/>
</dbReference>
<comment type="caution">
    <text evidence="2">The sequence shown here is derived from an EMBL/GenBank/DDBJ whole genome shotgun (WGS) entry which is preliminary data.</text>
</comment>
<dbReference type="EMBL" id="BAAAQM010000005">
    <property type="protein sequence ID" value="GAA1959434.1"/>
    <property type="molecule type" value="Genomic_DNA"/>
</dbReference>
<keyword evidence="1" id="KW-0472">Membrane</keyword>
<gene>
    <name evidence="2" type="ORF">GCM10009838_14740</name>
</gene>
<sequence length="69" mass="7436">MAKSTSSKNHSPSSRTIDVTMVLMLLAGVIALAVLAAVVWAPMPRAKMVVSLVLGFFGLLAIWLKRGRR</sequence>
<evidence type="ECO:0000256" key="1">
    <source>
        <dbReference type="SAM" id="Phobius"/>
    </source>
</evidence>